<evidence type="ECO:0000256" key="8">
    <source>
        <dbReference type="ARBA" id="ARBA00023157"/>
    </source>
</evidence>
<dbReference type="InterPro" id="IPR000823">
    <property type="entry name" value="Peroxidase_pln"/>
</dbReference>
<dbReference type="GO" id="GO:0005576">
    <property type="term" value="C:extracellular region"/>
    <property type="evidence" value="ECO:0007669"/>
    <property type="project" value="UniProtKB-SubCell"/>
</dbReference>
<feature type="disulfide bond" evidence="13">
    <location>
        <begin position="73"/>
        <end position="96"/>
    </location>
</feature>
<dbReference type="HOGENOM" id="CLU_010543_0_3_1"/>
<dbReference type="GO" id="GO:0020037">
    <property type="term" value="F:heme binding"/>
    <property type="evidence" value="ECO:0007669"/>
    <property type="project" value="UniProtKB-UniRule"/>
</dbReference>
<evidence type="ECO:0000256" key="1">
    <source>
        <dbReference type="ARBA" id="ARBA00000189"/>
    </source>
</evidence>
<dbReference type="STRING" id="88036.D8QP75"/>
<comment type="catalytic activity">
    <reaction evidence="1 14">
        <text>2 a phenolic donor + H2O2 = 2 a phenolic radical donor + 2 H2O</text>
        <dbReference type="Rhea" id="RHEA:56136"/>
        <dbReference type="ChEBI" id="CHEBI:15377"/>
        <dbReference type="ChEBI" id="CHEBI:16240"/>
        <dbReference type="ChEBI" id="CHEBI:139520"/>
        <dbReference type="ChEBI" id="CHEBI:139521"/>
        <dbReference type="EC" id="1.11.1.7"/>
    </reaction>
</comment>
<comment type="similarity">
    <text evidence="14">Belongs to the peroxidase family. Classical plant (class III) peroxidase subfamily.</text>
</comment>
<accession>D8QP75</accession>
<evidence type="ECO:0000256" key="12">
    <source>
        <dbReference type="PIRSR" id="PIRSR600823-4"/>
    </source>
</evidence>
<evidence type="ECO:0000256" key="11">
    <source>
        <dbReference type="PIRSR" id="PIRSR600823-3"/>
    </source>
</evidence>
<keyword evidence="6 14" id="KW-0560">Oxidoreductase</keyword>
<evidence type="ECO:0000256" key="5">
    <source>
        <dbReference type="ARBA" id="ARBA00022723"/>
    </source>
</evidence>
<dbReference type="Proteomes" id="UP000001514">
    <property type="component" value="Unassembled WGS sequence"/>
</dbReference>
<dbReference type="PRINTS" id="PR00458">
    <property type="entry name" value="PEROXIDASE"/>
</dbReference>
<feature type="binding site" evidence="11">
    <location>
        <position position="75"/>
    </location>
    <ligand>
        <name>Ca(2+)</name>
        <dbReference type="ChEBI" id="CHEBI:29108"/>
        <label>1</label>
    </ligand>
</feature>
<evidence type="ECO:0000256" key="2">
    <source>
        <dbReference type="ARBA" id="ARBA00006873"/>
    </source>
</evidence>
<feature type="binding site" description="axial binding residue" evidence="11">
    <location>
        <position position="217"/>
    </location>
    <ligand>
        <name>heme b</name>
        <dbReference type="ChEBI" id="CHEBI:60344"/>
    </ligand>
    <ligandPart>
        <name>Fe</name>
        <dbReference type="ChEBI" id="CHEBI:18248"/>
    </ligandPart>
</feature>
<keyword evidence="8 13" id="KW-1015">Disulfide bond</keyword>
<dbReference type="EC" id="1.11.1.7" evidence="14"/>
<dbReference type="CDD" id="cd00693">
    <property type="entry name" value="secretory_peroxidase"/>
    <property type="match status" value="1"/>
</dbReference>
<evidence type="ECO:0000256" key="13">
    <source>
        <dbReference type="PIRSR" id="PIRSR600823-5"/>
    </source>
</evidence>
<feature type="domain" description="Plant heme peroxidase family profile" evidence="15">
    <location>
        <begin position="36"/>
        <end position="348"/>
    </location>
</feature>
<evidence type="ECO:0000256" key="9">
    <source>
        <dbReference type="PIRSR" id="PIRSR600823-1"/>
    </source>
</evidence>
<keyword evidence="14" id="KW-0732">Signal</keyword>
<keyword evidence="14" id="KW-0376">Hydrogen peroxide</keyword>
<sequence>METWRGSVLVLLLLSLSLGILAHGESGGRKHGYHSYSRSCPQAERIIRDTLSKHAGWDRTIPAGVLRLHFHDCFVDVSSFTRFKFWFSNFAVLQGCDGSILLDSTPTDGTKVEKLSLPNFMSARGFEVIEEAKQRLEAACPGVVSCADTLAIAARDSTVMLGGKYYQVPTGRYDGRVSSQERGNTLPSPFGDASALIQNFKERGLSVQDLVVLSGGHTLGTAGCATFSNRLDNFTKTGKPDPTINPRYLSHLRRQCPAPGSPNRVALDKGSEFVFDNSYHKNLARRNGVLTSDQVLNEDSRTSHYVKNFAHKQHDFLSQFAASMVKMGYIGWKNKHNGEIRRVCSMVNTH</sequence>
<evidence type="ECO:0000259" key="15">
    <source>
        <dbReference type="PROSITE" id="PS50873"/>
    </source>
</evidence>
<evidence type="ECO:0000256" key="7">
    <source>
        <dbReference type="ARBA" id="ARBA00023004"/>
    </source>
</evidence>
<evidence type="ECO:0000256" key="14">
    <source>
        <dbReference type="RuleBase" id="RU362060"/>
    </source>
</evidence>
<name>D8QP75_SELML</name>
<dbReference type="GO" id="GO:0042744">
    <property type="term" value="P:hydrogen peroxide catabolic process"/>
    <property type="evidence" value="ECO:0007669"/>
    <property type="project" value="UniProtKB-KW"/>
</dbReference>
<feature type="binding site" evidence="11">
    <location>
        <position position="218"/>
    </location>
    <ligand>
        <name>Ca(2+)</name>
        <dbReference type="ChEBI" id="CHEBI:29108"/>
        <label>2</label>
    </ligand>
</feature>
<comment type="cofactor">
    <cofactor evidence="11 14">
        <name>Ca(2+)</name>
        <dbReference type="ChEBI" id="CHEBI:29108"/>
    </cofactor>
    <text evidence="11 14">Binds 2 calcium ions per subunit.</text>
</comment>
<feature type="binding site" evidence="10">
    <location>
        <position position="187"/>
    </location>
    <ligand>
        <name>substrate</name>
    </ligand>
</feature>
<dbReference type="GO" id="GO:0046872">
    <property type="term" value="F:metal ion binding"/>
    <property type="evidence" value="ECO:0007669"/>
    <property type="project" value="UniProtKB-UniRule"/>
</dbReference>
<dbReference type="Pfam" id="PF00141">
    <property type="entry name" value="peroxidase"/>
    <property type="match status" value="1"/>
</dbReference>
<keyword evidence="4 14" id="KW-0349">Heme</keyword>
<feature type="binding site" evidence="11">
    <location>
        <position position="113"/>
    </location>
    <ligand>
        <name>Ca(2+)</name>
        <dbReference type="ChEBI" id="CHEBI:29108"/>
        <label>1</label>
    </ligand>
</feature>
<dbReference type="InterPro" id="IPR002016">
    <property type="entry name" value="Haem_peroxidase"/>
</dbReference>
<dbReference type="InterPro" id="IPR019793">
    <property type="entry name" value="Peroxidases_heam-ligand_BS"/>
</dbReference>
<feature type="binding site" evidence="11">
    <location>
        <position position="99"/>
    </location>
    <ligand>
        <name>Ca(2+)</name>
        <dbReference type="ChEBI" id="CHEBI:29108"/>
        <label>1</label>
    </ligand>
</feature>
<evidence type="ECO:0000256" key="4">
    <source>
        <dbReference type="ARBA" id="ARBA00022617"/>
    </source>
</evidence>
<dbReference type="PROSITE" id="PS00435">
    <property type="entry name" value="PEROXIDASE_1"/>
    <property type="match status" value="1"/>
</dbReference>
<dbReference type="Gene3D" id="1.10.520.10">
    <property type="match status" value="1"/>
</dbReference>
<feature type="binding site" evidence="11">
    <location>
        <position position="72"/>
    </location>
    <ligand>
        <name>Ca(2+)</name>
        <dbReference type="ChEBI" id="CHEBI:29108"/>
        <label>1</label>
    </ligand>
</feature>
<dbReference type="Gramene" id="EFJ38231">
    <property type="protein sequence ID" value="EFJ38231"/>
    <property type="gene ID" value="SELMODRAFT_75799"/>
</dbReference>
<feature type="binding site" evidence="11">
    <location>
        <position position="276"/>
    </location>
    <ligand>
        <name>Ca(2+)</name>
        <dbReference type="ChEBI" id="CHEBI:29108"/>
        <label>2</label>
    </ligand>
</feature>
<keyword evidence="5 11" id="KW-0479">Metal-binding</keyword>
<dbReference type="KEGG" id="smo:SELMODRAFT_75799"/>
<dbReference type="GO" id="GO:0009505">
    <property type="term" value="C:plant-type cell wall"/>
    <property type="evidence" value="ECO:0000318"/>
    <property type="project" value="GO_Central"/>
</dbReference>
<dbReference type="AlphaFoldDB" id="D8QP75"/>
<dbReference type="PRINTS" id="PR00461">
    <property type="entry name" value="PLPEROXIDASE"/>
</dbReference>
<comment type="similarity">
    <text evidence="2">Belongs to the peroxidase family. Ascorbate peroxidase subfamily.</text>
</comment>
<proteinExistence type="inferred from homology"/>
<keyword evidence="7 11" id="KW-0408">Iron</keyword>
<keyword evidence="3 14" id="KW-0575">Peroxidase</keyword>
<dbReference type="GO" id="GO:0140825">
    <property type="term" value="F:lactoperoxidase activity"/>
    <property type="evidence" value="ECO:0007669"/>
    <property type="project" value="UniProtKB-EC"/>
</dbReference>
<feature type="binding site" evidence="11">
    <location>
        <position position="95"/>
    </location>
    <ligand>
        <name>Ca(2+)</name>
        <dbReference type="ChEBI" id="CHEBI:29108"/>
        <label>1</label>
    </ligand>
</feature>
<comment type="subcellular location">
    <subcellularLocation>
        <location evidence="14">Secreted</location>
    </subcellularLocation>
</comment>
<protein>
    <recommendedName>
        <fullName evidence="14">Peroxidase</fullName>
        <ecNumber evidence="14">1.11.1.7</ecNumber>
    </recommendedName>
</protein>
<dbReference type="EMBL" id="GL377565">
    <property type="protein sequence ID" value="EFJ38231.1"/>
    <property type="molecule type" value="Genomic_DNA"/>
</dbReference>
<feature type="binding site" evidence="11">
    <location>
        <position position="268"/>
    </location>
    <ligand>
        <name>Ca(2+)</name>
        <dbReference type="ChEBI" id="CHEBI:29108"/>
        <label>2</label>
    </ligand>
</feature>
<gene>
    <name evidence="16" type="ORF">SELMODRAFT_75799</name>
</gene>
<feature type="disulfide bond" evidence="13">
    <location>
        <begin position="40"/>
        <end position="140"/>
    </location>
</feature>
<dbReference type="FunFam" id="1.10.420.10:FF:000001">
    <property type="entry name" value="Peroxidase"/>
    <property type="match status" value="1"/>
</dbReference>
<feature type="disulfide bond" evidence="13">
    <location>
        <begin position="224"/>
        <end position="256"/>
    </location>
</feature>
<comment type="function">
    <text evidence="14">Removal of H(2)O(2), oxidation of toxic reductants, biosynthesis and degradation of lignin, suberization, auxin catabolism, response to environmental stresses such as wounding, pathogen attack and oxidative stress.</text>
</comment>
<feature type="signal peptide" evidence="14">
    <location>
        <begin position="1"/>
        <end position="22"/>
    </location>
</feature>
<feature type="site" description="Transition state stabilizer" evidence="12">
    <location>
        <position position="67"/>
    </location>
</feature>
<evidence type="ECO:0000256" key="10">
    <source>
        <dbReference type="PIRSR" id="PIRSR600823-2"/>
    </source>
</evidence>
<keyword evidence="17" id="KW-1185">Reference proteome</keyword>
<comment type="cofactor">
    <cofactor evidence="11 14">
        <name>heme b</name>
        <dbReference type="ChEBI" id="CHEBI:60344"/>
    </cofactor>
    <text evidence="11 14">Binds 1 heme b (iron(II)-protoporphyrin IX) group per subunit.</text>
</comment>
<dbReference type="GO" id="GO:0006950">
    <property type="term" value="P:response to stress"/>
    <property type="evidence" value="ECO:0000318"/>
    <property type="project" value="GO_Central"/>
</dbReference>
<dbReference type="InterPro" id="IPR033905">
    <property type="entry name" value="Secretory_peroxidase"/>
</dbReference>
<dbReference type="Gene3D" id="1.10.420.10">
    <property type="entry name" value="Peroxidase, domain 2"/>
    <property type="match status" value="1"/>
</dbReference>
<feature type="disulfide bond" evidence="13">
    <location>
        <begin position="146"/>
        <end position="344"/>
    </location>
</feature>
<feature type="active site" description="Proton acceptor" evidence="9">
    <location>
        <position position="71"/>
    </location>
</feature>
<dbReference type="InterPro" id="IPR010255">
    <property type="entry name" value="Haem_peroxidase_sf"/>
</dbReference>
<keyword evidence="11 14" id="KW-0106">Calcium</keyword>
<dbReference type="PROSITE" id="PS50873">
    <property type="entry name" value="PEROXIDASE_4"/>
    <property type="match status" value="1"/>
</dbReference>
<feature type="chain" id="PRO_5005127236" description="Peroxidase" evidence="14">
    <location>
        <begin position="23"/>
        <end position="350"/>
    </location>
</feature>
<keyword evidence="14" id="KW-0964">Secreted</keyword>
<dbReference type="GO" id="GO:0004601">
    <property type="term" value="F:peroxidase activity"/>
    <property type="evidence" value="ECO:0000318"/>
    <property type="project" value="GO_Central"/>
</dbReference>
<evidence type="ECO:0000256" key="6">
    <source>
        <dbReference type="ARBA" id="ARBA00023002"/>
    </source>
</evidence>
<reference evidence="16 17" key="1">
    <citation type="journal article" date="2011" name="Science">
        <title>The Selaginella genome identifies genetic changes associated with the evolution of vascular plants.</title>
        <authorList>
            <person name="Banks J.A."/>
            <person name="Nishiyama T."/>
            <person name="Hasebe M."/>
            <person name="Bowman J.L."/>
            <person name="Gribskov M."/>
            <person name="dePamphilis C."/>
            <person name="Albert V.A."/>
            <person name="Aono N."/>
            <person name="Aoyama T."/>
            <person name="Ambrose B.A."/>
            <person name="Ashton N.W."/>
            <person name="Axtell M.J."/>
            <person name="Barker E."/>
            <person name="Barker M.S."/>
            <person name="Bennetzen J.L."/>
            <person name="Bonawitz N.D."/>
            <person name="Chapple C."/>
            <person name="Cheng C."/>
            <person name="Correa L.G."/>
            <person name="Dacre M."/>
            <person name="DeBarry J."/>
            <person name="Dreyer I."/>
            <person name="Elias M."/>
            <person name="Engstrom E.M."/>
            <person name="Estelle M."/>
            <person name="Feng L."/>
            <person name="Finet C."/>
            <person name="Floyd S.K."/>
            <person name="Frommer W.B."/>
            <person name="Fujita T."/>
            <person name="Gramzow L."/>
            <person name="Gutensohn M."/>
            <person name="Harholt J."/>
            <person name="Hattori M."/>
            <person name="Heyl A."/>
            <person name="Hirai T."/>
            <person name="Hiwatashi Y."/>
            <person name="Ishikawa M."/>
            <person name="Iwata M."/>
            <person name="Karol K.G."/>
            <person name="Koehler B."/>
            <person name="Kolukisaoglu U."/>
            <person name="Kubo M."/>
            <person name="Kurata T."/>
            <person name="Lalonde S."/>
            <person name="Li K."/>
            <person name="Li Y."/>
            <person name="Litt A."/>
            <person name="Lyons E."/>
            <person name="Manning G."/>
            <person name="Maruyama T."/>
            <person name="Michael T.P."/>
            <person name="Mikami K."/>
            <person name="Miyazaki S."/>
            <person name="Morinaga S."/>
            <person name="Murata T."/>
            <person name="Mueller-Roeber B."/>
            <person name="Nelson D.R."/>
            <person name="Obara M."/>
            <person name="Oguri Y."/>
            <person name="Olmstead R.G."/>
            <person name="Onodera N."/>
            <person name="Petersen B.L."/>
            <person name="Pils B."/>
            <person name="Prigge M."/>
            <person name="Rensing S.A."/>
            <person name="Riano-Pachon D.M."/>
            <person name="Roberts A.W."/>
            <person name="Sato Y."/>
            <person name="Scheller H.V."/>
            <person name="Schulz B."/>
            <person name="Schulz C."/>
            <person name="Shakirov E.V."/>
            <person name="Shibagaki N."/>
            <person name="Shinohara N."/>
            <person name="Shippen D.E."/>
            <person name="Soerensen I."/>
            <person name="Sotooka R."/>
            <person name="Sugimoto N."/>
            <person name="Sugita M."/>
            <person name="Sumikawa N."/>
            <person name="Tanurdzic M."/>
            <person name="Theissen G."/>
            <person name="Ulvskov P."/>
            <person name="Wakazuki S."/>
            <person name="Weng J.K."/>
            <person name="Willats W.W."/>
            <person name="Wipf D."/>
            <person name="Wolf P.G."/>
            <person name="Yang L."/>
            <person name="Zimmer A.D."/>
            <person name="Zhu Q."/>
            <person name="Mitros T."/>
            <person name="Hellsten U."/>
            <person name="Loque D."/>
            <person name="Otillar R."/>
            <person name="Salamov A."/>
            <person name="Schmutz J."/>
            <person name="Shapiro H."/>
            <person name="Lindquist E."/>
            <person name="Lucas S."/>
            <person name="Rokhsar D."/>
            <person name="Grigoriev I.V."/>
        </authorList>
    </citation>
    <scope>NUCLEOTIDE SEQUENCE [LARGE SCALE GENOMIC DNA]</scope>
</reference>
<evidence type="ECO:0000256" key="3">
    <source>
        <dbReference type="ARBA" id="ARBA00022559"/>
    </source>
</evidence>
<feature type="binding site" evidence="11">
    <location>
        <position position="97"/>
    </location>
    <ligand>
        <name>Ca(2+)</name>
        <dbReference type="ChEBI" id="CHEBI:29108"/>
        <label>1</label>
    </ligand>
</feature>
<evidence type="ECO:0000313" key="16">
    <source>
        <dbReference type="EMBL" id="EFJ38231.1"/>
    </source>
</evidence>
<dbReference type="SUPFAM" id="SSF48113">
    <property type="entry name" value="Heme-dependent peroxidases"/>
    <property type="match status" value="1"/>
</dbReference>
<organism evidence="17">
    <name type="scientific">Selaginella moellendorffii</name>
    <name type="common">Spikemoss</name>
    <dbReference type="NCBI Taxonomy" id="88036"/>
    <lineage>
        <taxon>Eukaryota</taxon>
        <taxon>Viridiplantae</taxon>
        <taxon>Streptophyta</taxon>
        <taxon>Embryophyta</taxon>
        <taxon>Tracheophyta</taxon>
        <taxon>Lycopodiopsida</taxon>
        <taxon>Selaginellales</taxon>
        <taxon>Selaginellaceae</taxon>
        <taxon>Selaginella</taxon>
    </lineage>
</organism>
<dbReference type="InParanoid" id="D8QP75"/>
<dbReference type="PANTHER" id="PTHR31235">
    <property type="entry name" value="PEROXIDASE 25-RELATED"/>
    <property type="match status" value="1"/>
</dbReference>
<dbReference type="GO" id="GO:0006979">
    <property type="term" value="P:response to oxidative stress"/>
    <property type="evidence" value="ECO:0007669"/>
    <property type="project" value="UniProtKB-UniRule"/>
</dbReference>
<evidence type="ECO:0000313" key="17">
    <source>
        <dbReference type="Proteomes" id="UP000001514"/>
    </source>
</evidence>